<feature type="region of interest" description="Disordered" evidence="1">
    <location>
        <begin position="1"/>
        <end position="35"/>
    </location>
</feature>
<dbReference type="Pfam" id="PF01882">
    <property type="entry name" value="DUF58"/>
    <property type="match status" value="1"/>
</dbReference>
<keyword evidence="4" id="KW-1185">Reference proteome</keyword>
<dbReference type="PANTHER" id="PTHR33608:SF12">
    <property type="entry name" value="DUF58 DOMAIN-CONTAINING PROTEIN"/>
    <property type="match status" value="1"/>
</dbReference>
<evidence type="ECO:0000313" key="4">
    <source>
        <dbReference type="Proteomes" id="UP000219439"/>
    </source>
</evidence>
<feature type="compositionally biased region" description="Polar residues" evidence="1">
    <location>
        <begin position="305"/>
        <end position="315"/>
    </location>
</feature>
<name>A0A285NDL1_9HYPH</name>
<dbReference type="RefSeq" id="WP_097152297.1">
    <property type="nucleotide sequence ID" value="NZ_OBEL01000001.1"/>
</dbReference>
<dbReference type="AlphaFoldDB" id="A0A285NDL1"/>
<dbReference type="EMBL" id="OBEL01000001">
    <property type="protein sequence ID" value="SNZ07519.1"/>
    <property type="molecule type" value="Genomic_DNA"/>
</dbReference>
<reference evidence="3 4" key="1">
    <citation type="submission" date="2017-09" db="EMBL/GenBank/DDBJ databases">
        <authorList>
            <person name="Ehlers B."/>
            <person name="Leendertz F.H."/>
        </authorList>
    </citation>
    <scope>NUCLEOTIDE SEQUENCE [LARGE SCALE GENOMIC DNA]</scope>
    <source>
        <strain evidence="3 4">DSM 18289</strain>
    </source>
</reference>
<protein>
    <recommendedName>
        <fullName evidence="2">DUF58 domain-containing protein</fullName>
    </recommendedName>
</protein>
<sequence>MAQTNSKLPGIEIGKPDLIRARPPRGTTGFAPSGRVRTHQWGTNRSIFLGRGMEFAESRVYQPGDDVKNIDWRVTARTGQTHTKLFQEERERPVHILLDLRAMMHFGSRVRFKSNLATEIAAQLAWVGHDGGDRVGGLLLHKDGYKDFKAARTRRAVLEFMEAAAEATHLDQPVGQELALPKAIRRLRHSVRPGALVFLISDFWDFNDVTEQELQRLSLRAHITLIMVNDPLDEALPRSAGRVTNGEDILSLSSLKSRSLDEYSLAYSDRLDRLHALTRRRGMAFHTISTGDDPRSLLNPDKRSASSQNHQGARS</sequence>
<gene>
    <name evidence="3" type="ORF">SAMN06265368_1047</name>
</gene>
<organism evidence="3 4">
    <name type="scientific">Cohaesibacter gelatinilyticus</name>
    <dbReference type="NCBI Taxonomy" id="372072"/>
    <lineage>
        <taxon>Bacteria</taxon>
        <taxon>Pseudomonadati</taxon>
        <taxon>Pseudomonadota</taxon>
        <taxon>Alphaproteobacteria</taxon>
        <taxon>Hyphomicrobiales</taxon>
        <taxon>Cohaesibacteraceae</taxon>
    </lineage>
</organism>
<feature type="domain" description="DUF58" evidence="2">
    <location>
        <begin position="57"/>
        <end position="242"/>
    </location>
</feature>
<dbReference type="Proteomes" id="UP000219439">
    <property type="component" value="Unassembled WGS sequence"/>
</dbReference>
<feature type="compositionally biased region" description="Basic and acidic residues" evidence="1">
    <location>
        <begin position="292"/>
        <end position="304"/>
    </location>
</feature>
<feature type="region of interest" description="Disordered" evidence="1">
    <location>
        <begin position="287"/>
        <end position="315"/>
    </location>
</feature>
<evidence type="ECO:0000256" key="1">
    <source>
        <dbReference type="SAM" id="MobiDB-lite"/>
    </source>
</evidence>
<evidence type="ECO:0000313" key="3">
    <source>
        <dbReference type="EMBL" id="SNZ07519.1"/>
    </source>
</evidence>
<proteinExistence type="predicted"/>
<dbReference type="OrthoDB" id="9776116at2"/>
<evidence type="ECO:0000259" key="2">
    <source>
        <dbReference type="Pfam" id="PF01882"/>
    </source>
</evidence>
<dbReference type="InterPro" id="IPR002881">
    <property type="entry name" value="DUF58"/>
</dbReference>
<dbReference type="PANTHER" id="PTHR33608">
    <property type="entry name" value="BLL2464 PROTEIN"/>
    <property type="match status" value="1"/>
</dbReference>
<accession>A0A285NDL1</accession>